<reference evidence="1" key="2">
    <citation type="submission" date="2020-11" db="EMBL/GenBank/DDBJ databases">
        <authorList>
            <person name="McCartney M.A."/>
            <person name="Auch B."/>
            <person name="Kono T."/>
            <person name="Mallez S."/>
            <person name="Becker A."/>
            <person name="Gohl D.M."/>
            <person name="Silverstein K.A.T."/>
            <person name="Koren S."/>
            <person name="Bechman K.B."/>
            <person name="Herman A."/>
            <person name="Abrahante J.E."/>
            <person name="Garbe J."/>
        </authorList>
    </citation>
    <scope>NUCLEOTIDE SEQUENCE</scope>
    <source>
        <strain evidence="1">Duluth1</strain>
        <tissue evidence="1">Whole animal</tissue>
    </source>
</reference>
<evidence type="ECO:0000313" key="2">
    <source>
        <dbReference type="Proteomes" id="UP000828390"/>
    </source>
</evidence>
<gene>
    <name evidence="1" type="ORF">DPMN_024131</name>
</gene>
<dbReference type="Proteomes" id="UP000828390">
    <property type="component" value="Unassembled WGS sequence"/>
</dbReference>
<dbReference type="EMBL" id="JAIWYP010000002">
    <property type="protein sequence ID" value="KAH3861204.1"/>
    <property type="molecule type" value="Genomic_DNA"/>
</dbReference>
<sequence length="85" mass="9771">MIPRQIYRREELFAKPSSAYFYWELPSRPASLQASSSSLYLTLFLSEVSLHLVFQGTFILITMSCFSASDNSKMSGLRFESFSRL</sequence>
<reference evidence="1" key="1">
    <citation type="journal article" date="2019" name="bioRxiv">
        <title>The Genome of the Zebra Mussel, Dreissena polymorpha: A Resource for Invasive Species Research.</title>
        <authorList>
            <person name="McCartney M.A."/>
            <person name="Auch B."/>
            <person name="Kono T."/>
            <person name="Mallez S."/>
            <person name="Zhang Y."/>
            <person name="Obille A."/>
            <person name="Becker A."/>
            <person name="Abrahante J.E."/>
            <person name="Garbe J."/>
            <person name="Badalamenti J.P."/>
            <person name="Herman A."/>
            <person name="Mangelson H."/>
            <person name="Liachko I."/>
            <person name="Sullivan S."/>
            <person name="Sone E.D."/>
            <person name="Koren S."/>
            <person name="Silverstein K.A.T."/>
            <person name="Beckman K.B."/>
            <person name="Gohl D.M."/>
        </authorList>
    </citation>
    <scope>NUCLEOTIDE SEQUENCE</scope>
    <source>
        <strain evidence="1">Duluth1</strain>
        <tissue evidence="1">Whole animal</tissue>
    </source>
</reference>
<comment type="caution">
    <text evidence="1">The sequence shown here is derived from an EMBL/GenBank/DDBJ whole genome shotgun (WGS) entry which is preliminary data.</text>
</comment>
<organism evidence="1 2">
    <name type="scientific">Dreissena polymorpha</name>
    <name type="common">Zebra mussel</name>
    <name type="synonym">Mytilus polymorpha</name>
    <dbReference type="NCBI Taxonomy" id="45954"/>
    <lineage>
        <taxon>Eukaryota</taxon>
        <taxon>Metazoa</taxon>
        <taxon>Spiralia</taxon>
        <taxon>Lophotrochozoa</taxon>
        <taxon>Mollusca</taxon>
        <taxon>Bivalvia</taxon>
        <taxon>Autobranchia</taxon>
        <taxon>Heteroconchia</taxon>
        <taxon>Euheterodonta</taxon>
        <taxon>Imparidentia</taxon>
        <taxon>Neoheterodontei</taxon>
        <taxon>Myida</taxon>
        <taxon>Dreissenoidea</taxon>
        <taxon>Dreissenidae</taxon>
        <taxon>Dreissena</taxon>
    </lineage>
</organism>
<accession>A0A9D4LNZ3</accession>
<dbReference type="AlphaFoldDB" id="A0A9D4LNZ3"/>
<name>A0A9D4LNZ3_DREPO</name>
<keyword evidence="2" id="KW-1185">Reference proteome</keyword>
<proteinExistence type="predicted"/>
<evidence type="ECO:0000313" key="1">
    <source>
        <dbReference type="EMBL" id="KAH3861204.1"/>
    </source>
</evidence>
<protein>
    <submittedName>
        <fullName evidence="1">Uncharacterized protein</fullName>
    </submittedName>
</protein>